<gene>
    <name evidence="2" type="ORF">N0V89_004463</name>
</gene>
<dbReference type="Pfam" id="PF08240">
    <property type="entry name" value="ADH_N"/>
    <property type="match status" value="1"/>
</dbReference>
<proteinExistence type="predicted"/>
<dbReference type="RefSeq" id="XP_056073556.1">
    <property type="nucleotide sequence ID" value="XM_056213248.1"/>
</dbReference>
<dbReference type="InterPro" id="IPR052711">
    <property type="entry name" value="Zinc_ADH-like"/>
</dbReference>
<dbReference type="PANTHER" id="PTHR45033">
    <property type="match status" value="1"/>
</dbReference>
<dbReference type="Gene3D" id="3.40.50.720">
    <property type="entry name" value="NAD(P)-binding Rossmann-like Domain"/>
    <property type="match status" value="1"/>
</dbReference>
<sequence length="378" mass="41087">MAPNQALPTTYRDYRRTSGSLPRSIELHTQSLPQQLLPHEVLIRVKAVSLNWRDIAMLSGRYPTDHENAGRPCSDCAGEIAAIGDAVKDFKVGDRVSPCFNLDDLDGKQRDGEVRTLGGSVTGQAAGPGVLSEYVIFEEGVLVKVPGYLSWEEASTLPCAGVTAWTALDRPKEPEPDTAVLLQGTGGVSMFALLLCTVANITPIITSSSDAKLSSISALSPLIKGFNYKTYPDQAARVKQLTAGKGVDIVINNMGAASLIADLESLRNRHGMVSLVGMLNDQKAEWDPSALMLVLRKLARIQGIRVGSKVDFQELVEFLEEKEFTTWCYFYGPRCELIALIHNDDEDDETASADVSKMLELAKLDTGLITPSVDVMML</sequence>
<dbReference type="GO" id="GO:0016491">
    <property type="term" value="F:oxidoreductase activity"/>
    <property type="evidence" value="ECO:0007669"/>
    <property type="project" value="InterPro"/>
</dbReference>
<keyword evidence="3" id="KW-1185">Reference proteome</keyword>
<dbReference type="Pfam" id="PF00107">
    <property type="entry name" value="ADH_zinc_N"/>
    <property type="match status" value="1"/>
</dbReference>
<organism evidence="2 3">
    <name type="scientific">Didymosphaeria variabile</name>
    <dbReference type="NCBI Taxonomy" id="1932322"/>
    <lineage>
        <taxon>Eukaryota</taxon>
        <taxon>Fungi</taxon>
        <taxon>Dikarya</taxon>
        <taxon>Ascomycota</taxon>
        <taxon>Pezizomycotina</taxon>
        <taxon>Dothideomycetes</taxon>
        <taxon>Pleosporomycetidae</taxon>
        <taxon>Pleosporales</taxon>
        <taxon>Massarineae</taxon>
        <taxon>Didymosphaeriaceae</taxon>
        <taxon>Didymosphaeria</taxon>
    </lineage>
</organism>
<protein>
    <recommendedName>
        <fullName evidence="1">Enoyl reductase (ER) domain-containing protein</fullName>
    </recommendedName>
</protein>
<dbReference type="AlphaFoldDB" id="A0A9W8XPH4"/>
<dbReference type="GeneID" id="80907993"/>
<dbReference type="OrthoDB" id="3509362at2759"/>
<accession>A0A9W8XPH4</accession>
<dbReference type="SMART" id="SM00829">
    <property type="entry name" value="PKS_ER"/>
    <property type="match status" value="1"/>
</dbReference>
<dbReference type="InterPro" id="IPR013154">
    <property type="entry name" value="ADH-like_N"/>
</dbReference>
<evidence type="ECO:0000313" key="2">
    <source>
        <dbReference type="EMBL" id="KAJ4356430.1"/>
    </source>
</evidence>
<dbReference type="PANTHER" id="PTHR45033:SF1">
    <property type="entry name" value="OXIDOREDUCTASE (EUROFUNG)"/>
    <property type="match status" value="1"/>
</dbReference>
<dbReference type="EMBL" id="JAPEUX010000003">
    <property type="protein sequence ID" value="KAJ4356430.1"/>
    <property type="molecule type" value="Genomic_DNA"/>
</dbReference>
<dbReference type="Gene3D" id="3.90.180.10">
    <property type="entry name" value="Medium-chain alcohol dehydrogenases, catalytic domain"/>
    <property type="match status" value="1"/>
</dbReference>
<name>A0A9W8XPH4_9PLEO</name>
<comment type="caution">
    <text evidence="2">The sequence shown here is derived from an EMBL/GenBank/DDBJ whole genome shotgun (WGS) entry which is preliminary data.</text>
</comment>
<dbReference type="SUPFAM" id="SSF50129">
    <property type="entry name" value="GroES-like"/>
    <property type="match status" value="1"/>
</dbReference>
<dbReference type="InterPro" id="IPR011032">
    <property type="entry name" value="GroES-like_sf"/>
</dbReference>
<dbReference type="InterPro" id="IPR013149">
    <property type="entry name" value="ADH-like_C"/>
</dbReference>
<evidence type="ECO:0000313" key="3">
    <source>
        <dbReference type="Proteomes" id="UP001140513"/>
    </source>
</evidence>
<dbReference type="InterPro" id="IPR020843">
    <property type="entry name" value="ER"/>
</dbReference>
<evidence type="ECO:0000259" key="1">
    <source>
        <dbReference type="SMART" id="SM00829"/>
    </source>
</evidence>
<dbReference type="SUPFAM" id="SSF51735">
    <property type="entry name" value="NAD(P)-binding Rossmann-fold domains"/>
    <property type="match status" value="1"/>
</dbReference>
<dbReference type="InterPro" id="IPR036291">
    <property type="entry name" value="NAD(P)-bd_dom_sf"/>
</dbReference>
<reference evidence="2" key="1">
    <citation type="submission" date="2022-10" db="EMBL/GenBank/DDBJ databases">
        <title>Tapping the CABI collections for fungal endophytes: first genome assemblies for Collariella, Neodidymelliopsis, Ascochyta clinopodiicola, Didymella pomorum, Didymosphaeria variabile, Neocosmospora piperis and Neocucurbitaria cava.</title>
        <authorList>
            <person name="Hill R."/>
        </authorList>
    </citation>
    <scope>NUCLEOTIDE SEQUENCE</scope>
    <source>
        <strain evidence="2">IMI 356815</strain>
    </source>
</reference>
<dbReference type="Proteomes" id="UP001140513">
    <property type="component" value="Unassembled WGS sequence"/>
</dbReference>
<feature type="domain" description="Enoyl reductase (ER)" evidence="1">
    <location>
        <begin position="20"/>
        <end position="325"/>
    </location>
</feature>
<dbReference type="CDD" id="cd08276">
    <property type="entry name" value="MDR7"/>
    <property type="match status" value="1"/>
</dbReference>